<dbReference type="AlphaFoldDB" id="L8GP82"/>
<dbReference type="SMART" id="SM00185">
    <property type="entry name" value="ARM"/>
    <property type="match status" value="2"/>
</dbReference>
<dbReference type="PANTHER" id="PTHR13347:SF1">
    <property type="entry name" value="HEAT REPEAT-CONTAINING PROTEIN 3"/>
    <property type="match status" value="1"/>
</dbReference>
<dbReference type="STRING" id="1257118.L8GP82"/>
<name>L8GP82_ACACF</name>
<dbReference type="InterPro" id="IPR016024">
    <property type="entry name" value="ARM-type_fold"/>
</dbReference>
<dbReference type="Gene3D" id="1.25.10.10">
    <property type="entry name" value="Leucine-rich Repeat Variant"/>
    <property type="match status" value="1"/>
</dbReference>
<dbReference type="OrthoDB" id="288703at2759"/>
<evidence type="ECO:0000313" key="3">
    <source>
        <dbReference type="EMBL" id="ELR14790.1"/>
    </source>
</evidence>
<dbReference type="GeneID" id="14915420"/>
<dbReference type="GO" id="GO:0051082">
    <property type="term" value="F:unfolded protein binding"/>
    <property type="evidence" value="ECO:0007669"/>
    <property type="project" value="TreeGrafter"/>
</dbReference>
<organism evidence="3 4">
    <name type="scientific">Acanthamoeba castellanii (strain ATCC 30010 / Neff)</name>
    <dbReference type="NCBI Taxonomy" id="1257118"/>
    <lineage>
        <taxon>Eukaryota</taxon>
        <taxon>Amoebozoa</taxon>
        <taxon>Discosea</taxon>
        <taxon>Longamoebia</taxon>
        <taxon>Centramoebida</taxon>
        <taxon>Acanthamoebidae</taxon>
        <taxon>Acanthamoeba</taxon>
    </lineage>
</organism>
<dbReference type="GO" id="GO:0006606">
    <property type="term" value="P:protein import into nucleus"/>
    <property type="evidence" value="ECO:0007669"/>
    <property type="project" value="TreeGrafter"/>
</dbReference>
<dbReference type="Proteomes" id="UP000011083">
    <property type="component" value="Unassembled WGS sequence"/>
</dbReference>
<accession>L8GP82</accession>
<evidence type="ECO:0000313" key="4">
    <source>
        <dbReference type="Proteomes" id="UP000011083"/>
    </source>
</evidence>
<dbReference type="InterPro" id="IPR057990">
    <property type="entry name" value="TPR_SYO1"/>
</dbReference>
<keyword evidence="4" id="KW-1185">Reference proteome</keyword>
<dbReference type="InterPro" id="IPR000225">
    <property type="entry name" value="Armadillo"/>
</dbReference>
<evidence type="ECO:0000256" key="1">
    <source>
        <dbReference type="ARBA" id="ARBA00049983"/>
    </source>
</evidence>
<dbReference type="InterPro" id="IPR011989">
    <property type="entry name" value="ARM-like"/>
</dbReference>
<evidence type="ECO:0000259" key="2">
    <source>
        <dbReference type="Pfam" id="PF25567"/>
    </source>
</evidence>
<dbReference type="VEuPathDB" id="AmoebaDB:ACA1_391610"/>
<dbReference type="KEGG" id="acan:ACA1_391610"/>
<dbReference type="Pfam" id="PF25567">
    <property type="entry name" value="TPR_SYO1"/>
    <property type="match status" value="1"/>
</dbReference>
<dbReference type="EMBL" id="KB008044">
    <property type="protein sequence ID" value="ELR14790.1"/>
    <property type="molecule type" value="Genomic_DNA"/>
</dbReference>
<dbReference type="SUPFAM" id="SSF48371">
    <property type="entry name" value="ARM repeat"/>
    <property type="match status" value="1"/>
</dbReference>
<reference evidence="3 4" key="1">
    <citation type="journal article" date="2013" name="Genome Biol.">
        <title>Genome of Acanthamoeba castellanii highlights extensive lateral gene transfer and early evolution of tyrosine kinase signaling.</title>
        <authorList>
            <person name="Clarke M."/>
            <person name="Lohan A.J."/>
            <person name="Liu B."/>
            <person name="Lagkouvardos I."/>
            <person name="Roy S."/>
            <person name="Zafar N."/>
            <person name="Bertelli C."/>
            <person name="Schilde C."/>
            <person name="Kianianmomeni A."/>
            <person name="Burglin T.R."/>
            <person name="Frech C."/>
            <person name="Turcotte B."/>
            <person name="Kopec K.O."/>
            <person name="Synnott J.M."/>
            <person name="Choo C."/>
            <person name="Paponov I."/>
            <person name="Finkler A."/>
            <person name="Soon Heng Tan C."/>
            <person name="Hutchins A.P."/>
            <person name="Weinmeier T."/>
            <person name="Rattei T."/>
            <person name="Chu J.S."/>
            <person name="Gimenez G."/>
            <person name="Irimia M."/>
            <person name="Rigden D.J."/>
            <person name="Fitzpatrick D.A."/>
            <person name="Lorenzo-Morales J."/>
            <person name="Bateman A."/>
            <person name="Chiu C.H."/>
            <person name="Tang P."/>
            <person name="Hegemann P."/>
            <person name="Fromm H."/>
            <person name="Raoult D."/>
            <person name="Greub G."/>
            <person name="Miranda-Saavedra D."/>
            <person name="Chen N."/>
            <person name="Nash P."/>
            <person name="Ginger M.L."/>
            <person name="Horn M."/>
            <person name="Schaap P."/>
            <person name="Caler L."/>
            <person name="Loftus B."/>
        </authorList>
    </citation>
    <scope>NUCLEOTIDE SEQUENCE [LARGE SCALE GENOMIC DNA]</scope>
    <source>
        <strain evidence="3 4">Neff</strain>
    </source>
</reference>
<feature type="domain" description="SYO1-like TPR repeats" evidence="2">
    <location>
        <begin position="391"/>
        <end position="657"/>
    </location>
</feature>
<proteinExistence type="inferred from homology"/>
<dbReference type="PANTHER" id="PTHR13347">
    <property type="entry name" value="HEAT REPEAT-CONTAINING PROTEIN 3"/>
    <property type="match status" value="1"/>
</dbReference>
<protein>
    <submittedName>
        <fullName evidence="3">HEAT repeat domain containing protein</fullName>
    </submittedName>
</protein>
<comment type="similarity">
    <text evidence="1">Belongs to the nuclear import and ribosome assembly adapter family.</text>
</comment>
<gene>
    <name evidence="3" type="ORF">ACA1_391610</name>
</gene>
<sequence>MPKERKGRINKQNRVRPTGLPTLAEAQQAIIEDGDSDVIETGADVQPNIPIFQKVLKSAEEADREVACNGLANLVLEEDEAVRLSLEEGSLKTLVSCLADPSLAVRIAATGALNNLSTVAPVAAFPLLHHHCTATLLGVLQQNLRLVNDASSAKSEEEVQQLCSLLAQTISLLSNLSESSEAATTMILQAGALSLIISFLQNPQAVPPAILLASAGLLQVLTDCDNDRLLNQWLSAGDRESLVKLLLAYLTRPDPDVRFASLLAGSVVNMGGGRHPDIIRALMSVLDLCWKFDGLAGLVELSQYLQQAQQQEKIMGSTVNTAEEALEKWRTNMGAQQAGFEILTNICSSIEAEAAEKEEVPLADDEEETVDESQLPAGSVNMDEATAIAPEVLAALPLPAILAKVVEKVQWDRTRVTALGQTFGFMQKCVTHFHDVQARALSCLNNMLLVLPLPADKQQAEGLWELLVKLCVEAGQPLPPPLGTDANMETPRARHRLHSTQHGFPLSPHTNVVEGMVQLAAGCPSFVARANALGCLGIMGQHPQLVDLAPKVAAVLVHSVGTSLMAEQTAATTPGESWSTVHGAVVAEGLNSLFDMFSEEDKDHIFAQLALLPKLRSFSPLLRNKIRQESRALDRDLLERLRETKLNLDRFIQYKAQHLKQ</sequence>
<dbReference type="RefSeq" id="XP_004336803.1">
    <property type="nucleotide sequence ID" value="XM_004336755.1"/>
</dbReference>
<dbReference type="GO" id="GO:0042273">
    <property type="term" value="P:ribosomal large subunit biogenesis"/>
    <property type="evidence" value="ECO:0007669"/>
    <property type="project" value="TreeGrafter"/>
</dbReference>
<dbReference type="InterPro" id="IPR052616">
    <property type="entry name" value="SYO1-like"/>
</dbReference>
<dbReference type="OMA" id="ENELHAD"/>